<dbReference type="OrthoDB" id="1249515at2"/>
<dbReference type="InterPro" id="IPR032675">
    <property type="entry name" value="LRR_dom_sf"/>
</dbReference>
<evidence type="ECO:0000256" key="1">
    <source>
        <dbReference type="ARBA" id="ARBA00022737"/>
    </source>
</evidence>
<accession>A0A243W565</accession>
<dbReference type="PANTHER" id="PTHR47186:SF3">
    <property type="entry name" value="OS09G0267800 PROTEIN"/>
    <property type="match status" value="1"/>
</dbReference>
<dbReference type="Gene3D" id="3.80.10.10">
    <property type="entry name" value="Ribonuclease Inhibitor"/>
    <property type="match status" value="1"/>
</dbReference>
<evidence type="ECO:0000313" key="3">
    <source>
        <dbReference type="EMBL" id="OUJ67991.1"/>
    </source>
</evidence>
<sequence length="96" mass="10715">MGQLHTLRSVALLNLPITFPDWIQHLTHLRYLAVRGTDLTYLPTWIAQLGQLHTLRIENCALQSLPATLRHMTHLRHLGRSSPICAPSGSRANCGA</sequence>
<protein>
    <recommendedName>
        <fullName evidence="2">Disease resistance R13L4/SHOC-2-like LRR domain-containing protein</fullName>
    </recommendedName>
</protein>
<dbReference type="AlphaFoldDB" id="A0A243W565"/>
<comment type="caution">
    <text evidence="3">The sequence shown here is derived from an EMBL/GenBank/DDBJ whole genome shotgun (WGS) entry which is preliminary data.</text>
</comment>
<dbReference type="EMBL" id="MTSE01000059">
    <property type="protein sequence ID" value="OUJ67991.1"/>
    <property type="molecule type" value="Genomic_DNA"/>
</dbReference>
<organism evidence="3 4">
    <name type="scientific">Hymenobacter crusticola</name>
    <dbReference type="NCBI Taxonomy" id="1770526"/>
    <lineage>
        <taxon>Bacteria</taxon>
        <taxon>Pseudomonadati</taxon>
        <taxon>Bacteroidota</taxon>
        <taxon>Cytophagia</taxon>
        <taxon>Cytophagales</taxon>
        <taxon>Hymenobacteraceae</taxon>
        <taxon>Hymenobacter</taxon>
    </lineage>
</organism>
<feature type="domain" description="Disease resistance R13L4/SHOC-2-like LRR" evidence="2">
    <location>
        <begin position="23"/>
        <end position="82"/>
    </location>
</feature>
<evidence type="ECO:0000259" key="2">
    <source>
        <dbReference type="Pfam" id="PF23598"/>
    </source>
</evidence>
<gene>
    <name evidence="3" type="ORF">BXP70_28350</name>
</gene>
<dbReference type="SUPFAM" id="SSF52058">
    <property type="entry name" value="L domain-like"/>
    <property type="match status" value="1"/>
</dbReference>
<proteinExistence type="predicted"/>
<dbReference type="InterPro" id="IPR055414">
    <property type="entry name" value="LRR_R13L4/SHOC2-like"/>
</dbReference>
<dbReference type="Pfam" id="PF23598">
    <property type="entry name" value="LRR_14"/>
    <property type="match status" value="1"/>
</dbReference>
<dbReference type="PANTHER" id="PTHR47186">
    <property type="entry name" value="LEUCINE-RICH REPEAT-CONTAINING PROTEIN 57"/>
    <property type="match status" value="1"/>
</dbReference>
<evidence type="ECO:0000313" key="4">
    <source>
        <dbReference type="Proteomes" id="UP000194873"/>
    </source>
</evidence>
<keyword evidence="1" id="KW-0677">Repeat</keyword>
<keyword evidence="4" id="KW-1185">Reference proteome</keyword>
<reference evidence="3 4" key="1">
    <citation type="submission" date="2017-01" db="EMBL/GenBank/DDBJ databases">
        <title>A new Hymenobacter.</title>
        <authorList>
            <person name="Liang Y."/>
            <person name="Feng F."/>
        </authorList>
    </citation>
    <scope>NUCLEOTIDE SEQUENCE [LARGE SCALE GENOMIC DNA]</scope>
    <source>
        <strain evidence="3">MIMBbqt21</strain>
    </source>
</reference>
<name>A0A243W565_9BACT</name>
<dbReference type="RefSeq" id="WP_086597482.1">
    <property type="nucleotide sequence ID" value="NZ_MTSE01000059.1"/>
</dbReference>
<dbReference type="Proteomes" id="UP000194873">
    <property type="component" value="Unassembled WGS sequence"/>
</dbReference>